<evidence type="ECO:0000313" key="3">
    <source>
        <dbReference type="EMBL" id="KAL0477928.1"/>
    </source>
</evidence>
<keyword evidence="4" id="KW-1185">Reference proteome</keyword>
<feature type="domain" description="BUB1 N-terminal" evidence="2">
    <location>
        <begin position="1"/>
        <end position="142"/>
    </location>
</feature>
<dbReference type="AlphaFoldDB" id="A0AAW2YLU7"/>
<dbReference type="PROSITE" id="PS51489">
    <property type="entry name" value="BUB1_N"/>
    <property type="match status" value="1"/>
</dbReference>
<dbReference type="GO" id="GO:0005634">
    <property type="term" value="C:nucleus"/>
    <property type="evidence" value="ECO:0007669"/>
    <property type="project" value="TreeGrafter"/>
</dbReference>
<keyword evidence="3" id="KW-0808">Transferase</keyword>
<name>A0AAW2YLU7_9EUKA</name>
<dbReference type="PANTHER" id="PTHR14030:SF4">
    <property type="entry name" value="BUB1 KINASE, ISOFORM A-RELATED"/>
    <property type="match status" value="1"/>
</dbReference>
<sequence length="625" mass="71884">MELGDYLNTLEEIENDEDYYGSLEQICLHFKDDPKLKNDREYLRCWFELINLSSDNERLECMDVMINHKIGEFMCETYVMLAETILEIKPDQLDDAVFLLEKGIRNCKDNTKLVNFYEKFLKKNNIAPNNIQSKQPIQQLIESKVNTFQNSLPKKSQPELVTSNGTHYYLGYHKAVLYPNGVEHCFEELRAQLPEYKVIVIEKQDHTRHFNDAMDEDEMDLCEDTNIHTTHQKPELALLSPLPPKLQNTHQQQRFSRVSLPNFRSNSPTIHTKMADDEINSMFSGPLDGDDHLFPKPPKKAAIKSRLSHALNNNQENIVPTNSQPTYKTQQNRHSRRVSVKSEPTFYDDDLNNTQTVIHNDQPDDTPSSSLDSITSILSEQLENLGIVNQEGIIDIRHHSILPTCSNIIVQELCKDDSSTHFVNLLNQSAPPLPQPNDTVKLADKSLHVNRQLGEQGDHGSVVLHLQDVRVNSKRQSLINVGKEYTCKVQATMTSVWEYYIANQLHRRLINLKMNKLYEHMFMRPVKHYAFQDISYLLMEQQASTITLDQILLSLRSCEIIHGDLCANNFLIRNSKNVCGEWAKDGANGWDQKGLFLFDFNESIDASLIEDNVKVVDPFLSNKVS</sequence>
<dbReference type="PANTHER" id="PTHR14030">
    <property type="entry name" value="MITOTIC CHECKPOINT SERINE/THREONINE-PROTEIN KINASE BUB1"/>
    <property type="match status" value="1"/>
</dbReference>
<accession>A0AAW2YLU7</accession>
<gene>
    <name evidence="3" type="ORF">AKO1_012339</name>
</gene>
<dbReference type="Gene3D" id="1.10.510.10">
    <property type="entry name" value="Transferase(Phosphotransferase) domain 1"/>
    <property type="match status" value="2"/>
</dbReference>
<dbReference type="InterPro" id="IPR013212">
    <property type="entry name" value="Mad3/Bub1_I"/>
</dbReference>
<keyword evidence="3" id="KW-0418">Kinase</keyword>
<feature type="compositionally biased region" description="Polar residues" evidence="1">
    <location>
        <begin position="312"/>
        <end position="330"/>
    </location>
</feature>
<dbReference type="Gene3D" id="1.25.40.430">
    <property type="match status" value="1"/>
</dbReference>
<dbReference type="InterPro" id="IPR015661">
    <property type="entry name" value="Bub1/Mad3"/>
</dbReference>
<dbReference type="GO" id="GO:0004672">
    <property type="term" value="F:protein kinase activity"/>
    <property type="evidence" value="ECO:0007669"/>
    <property type="project" value="InterPro"/>
</dbReference>
<reference evidence="3 4" key="1">
    <citation type="submission" date="2024-03" db="EMBL/GenBank/DDBJ databases">
        <title>The Acrasis kona genome and developmental transcriptomes reveal deep origins of eukaryotic multicellular pathways.</title>
        <authorList>
            <person name="Sheikh S."/>
            <person name="Fu C.-J."/>
            <person name="Brown M.W."/>
            <person name="Baldauf S.L."/>
        </authorList>
    </citation>
    <scope>NUCLEOTIDE SEQUENCE [LARGE SCALE GENOMIC DNA]</scope>
    <source>
        <strain evidence="3 4">ATCC MYA-3509</strain>
    </source>
</reference>
<dbReference type="GO" id="GO:0051754">
    <property type="term" value="P:meiotic sister chromatid cohesion, centromeric"/>
    <property type="evidence" value="ECO:0007669"/>
    <property type="project" value="TreeGrafter"/>
</dbReference>
<evidence type="ECO:0000313" key="4">
    <source>
        <dbReference type="Proteomes" id="UP001431209"/>
    </source>
</evidence>
<dbReference type="EMBL" id="JAOPGA020000284">
    <property type="protein sequence ID" value="KAL0477928.1"/>
    <property type="molecule type" value="Genomic_DNA"/>
</dbReference>
<dbReference type="InterPro" id="IPR008266">
    <property type="entry name" value="Tyr_kinase_AS"/>
</dbReference>
<dbReference type="InterPro" id="IPR011009">
    <property type="entry name" value="Kinase-like_dom_sf"/>
</dbReference>
<dbReference type="GO" id="GO:0007094">
    <property type="term" value="P:mitotic spindle assembly checkpoint signaling"/>
    <property type="evidence" value="ECO:0007669"/>
    <property type="project" value="InterPro"/>
</dbReference>
<dbReference type="PROSITE" id="PS00109">
    <property type="entry name" value="PROTEIN_KINASE_TYR"/>
    <property type="match status" value="1"/>
</dbReference>
<feature type="region of interest" description="Disordered" evidence="1">
    <location>
        <begin position="312"/>
        <end position="372"/>
    </location>
</feature>
<dbReference type="Proteomes" id="UP001431209">
    <property type="component" value="Unassembled WGS sequence"/>
</dbReference>
<proteinExistence type="predicted"/>
<dbReference type="GO" id="GO:0032991">
    <property type="term" value="C:protein-containing complex"/>
    <property type="evidence" value="ECO:0007669"/>
    <property type="project" value="UniProtKB-ARBA"/>
</dbReference>
<comment type="caution">
    <text evidence="3">The sequence shown here is derived from an EMBL/GenBank/DDBJ whole genome shotgun (WGS) entry which is preliminary data.</text>
</comment>
<evidence type="ECO:0000259" key="2">
    <source>
        <dbReference type="PROSITE" id="PS51489"/>
    </source>
</evidence>
<protein>
    <submittedName>
        <fullName evidence="3">Checkpoint serine/threonine-protein kinase Bub1</fullName>
    </submittedName>
</protein>
<dbReference type="GO" id="GO:0000776">
    <property type="term" value="C:kinetochore"/>
    <property type="evidence" value="ECO:0007669"/>
    <property type="project" value="UniProtKB-ARBA"/>
</dbReference>
<evidence type="ECO:0000256" key="1">
    <source>
        <dbReference type="SAM" id="MobiDB-lite"/>
    </source>
</evidence>
<dbReference type="Pfam" id="PF08311">
    <property type="entry name" value="Mad3_BUB1_I"/>
    <property type="match status" value="1"/>
</dbReference>
<organism evidence="3 4">
    <name type="scientific">Acrasis kona</name>
    <dbReference type="NCBI Taxonomy" id="1008807"/>
    <lineage>
        <taxon>Eukaryota</taxon>
        <taxon>Discoba</taxon>
        <taxon>Heterolobosea</taxon>
        <taxon>Tetramitia</taxon>
        <taxon>Eutetramitia</taxon>
        <taxon>Acrasidae</taxon>
        <taxon>Acrasis</taxon>
    </lineage>
</organism>
<dbReference type="SUPFAM" id="SSF56112">
    <property type="entry name" value="Protein kinase-like (PK-like)"/>
    <property type="match status" value="1"/>
</dbReference>